<evidence type="ECO:0000313" key="2">
    <source>
        <dbReference type="Proteomes" id="UP000239181"/>
    </source>
</evidence>
<reference evidence="1 2" key="1">
    <citation type="submission" date="2017-10" db="EMBL/GenBank/DDBJ databases">
        <title>Draft genome of two endophytic bacteria isolated from 'guarana' Paullinia cupana (Mart.) Ducke.</title>
        <authorList>
            <person name="Siqueira K.A."/>
            <person name="Liotti R.G."/>
            <person name="Mendes T.A."/>
            <person name="Soares M.A."/>
        </authorList>
    </citation>
    <scope>NUCLEOTIDE SEQUENCE [LARGE SCALE GENOMIC DNA]</scope>
    <source>
        <strain evidence="1 2">342</strain>
    </source>
</reference>
<organism evidence="1 2">
    <name type="scientific">Pantoea coffeiphila</name>
    <dbReference type="NCBI Taxonomy" id="1465635"/>
    <lineage>
        <taxon>Bacteria</taxon>
        <taxon>Pseudomonadati</taxon>
        <taxon>Pseudomonadota</taxon>
        <taxon>Gammaproteobacteria</taxon>
        <taxon>Enterobacterales</taxon>
        <taxon>Erwiniaceae</taxon>
        <taxon>Pantoea</taxon>
    </lineage>
</organism>
<comment type="caution">
    <text evidence="1">The sequence shown here is derived from an EMBL/GenBank/DDBJ whole genome shotgun (WGS) entry which is preliminary data.</text>
</comment>
<dbReference type="OrthoDB" id="9789398at2"/>
<sequence>MSSKPAAIIIGVGEERGIGAVLSQRFASEGYYVYVAGRTSEKLDRVVRNIKLSGGHAEAVTVDVTCEDQIIALFQYAFSEKDTHKAPELVVFNVGNNRKIDFLKLTAHEIEAFWRTGCMAGFIIGREAVLRMLPLQRGTVLFTGASSSMRGKPGYAHFSAAKSGLRMLSQSMAREFGPAGIHVAHVIIDGGINGEQMRMHAPERMPATEKNKLLELEPIADVFWFIHNQPPSAWTQEIDLRPSKELF</sequence>
<dbReference type="Gene3D" id="3.40.50.720">
    <property type="entry name" value="NAD(P)-binding Rossmann-like Domain"/>
    <property type="match status" value="1"/>
</dbReference>
<dbReference type="InterPro" id="IPR036291">
    <property type="entry name" value="NAD(P)-bd_dom_sf"/>
</dbReference>
<accession>A0A2S9I776</accession>
<name>A0A2S9I776_9GAMM</name>
<dbReference type="PANTHER" id="PTHR43431">
    <property type="entry name" value="OXIDOREDUCTASE, SHORT CHAIN DEHYDROGENASE/REDUCTASE FAMILY (AFU_ORTHOLOGUE AFUA_5G14000)"/>
    <property type="match status" value="1"/>
</dbReference>
<evidence type="ECO:0000313" key="1">
    <source>
        <dbReference type="EMBL" id="PRD13649.1"/>
    </source>
</evidence>
<protein>
    <submittedName>
        <fullName evidence="1">Glucose 1-dehydrogenase</fullName>
    </submittedName>
</protein>
<dbReference type="SUPFAM" id="SSF51735">
    <property type="entry name" value="NAD(P)-binding Rossmann-fold domains"/>
    <property type="match status" value="1"/>
</dbReference>
<dbReference type="PRINTS" id="PR00081">
    <property type="entry name" value="GDHRDH"/>
</dbReference>
<dbReference type="Pfam" id="PF00106">
    <property type="entry name" value="adh_short"/>
    <property type="match status" value="1"/>
</dbReference>
<dbReference type="Proteomes" id="UP000239181">
    <property type="component" value="Unassembled WGS sequence"/>
</dbReference>
<proteinExistence type="predicted"/>
<gene>
    <name evidence="1" type="ORF">CQW29_20625</name>
</gene>
<dbReference type="PANTHER" id="PTHR43431:SF7">
    <property type="entry name" value="OXIDOREDUCTASE, SHORT CHAIN DEHYDROGENASE_REDUCTASE FAMILY (AFU_ORTHOLOGUE AFUA_5G14000)"/>
    <property type="match status" value="1"/>
</dbReference>
<keyword evidence="2" id="KW-1185">Reference proteome</keyword>
<dbReference type="EMBL" id="PDET01000017">
    <property type="protein sequence ID" value="PRD13649.1"/>
    <property type="molecule type" value="Genomic_DNA"/>
</dbReference>
<dbReference type="AlphaFoldDB" id="A0A2S9I776"/>
<dbReference type="InterPro" id="IPR002347">
    <property type="entry name" value="SDR_fam"/>
</dbReference>
<dbReference type="RefSeq" id="WP_105594609.1">
    <property type="nucleotide sequence ID" value="NZ_PDET01000017.1"/>
</dbReference>